<keyword evidence="1" id="KW-0472">Membrane</keyword>
<name>G6Y785_9HYPH</name>
<dbReference type="eggNOG" id="COG0671">
    <property type="taxonomic scope" value="Bacteria"/>
</dbReference>
<evidence type="ECO:0000313" key="3">
    <source>
        <dbReference type="EMBL" id="EHH12387.1"/>
    </source>
</evidence>
<dbReference type="KEGG" id="mamo:A6B35_04995"/>
<sequence>MPCCSATHCCACSRAFSEPWYPALGTYAAYGVGIGDLTNINAKFGFFFLDQFHAVRDQHEFVLKLSQAAGIVTFPSVHAGLAGLCAWAAWDSRVLRYPLLVLNILMATSAVSHANHYMVDVIAGLGIAALTISIATSLFYRPSAAESFVSAGAERLRLALAGQRRAITPAGSPAAASD</sequence>
<dbReference type="EMBL" id="AGSN01000083">
    <property type="protein sequence ID" value="EHH12387.1"/>
    <property type="molecule type" value="Genomic_DNA"/>
</dbReference>
<keyword evidence="4" id="KW-1185">Reference proteome</keyword>
<evidence type="ECO:0000259" key="2">
    <source>
        <dbReference type="Pfam" id="PF14378"/>
    </source>
</evidence>
<protein>
    <recommendedName>
        <fullName evidence="2">Inositolphosphotransferase Aur1/Ipt1 domain-containing protein</fullName>
    </recommendedName>
</protein>
<keyword evidence="1" id="KW-1133">Transmembrane helix</keyword>
<dbReference type="STRING" id="1082933.A6B35_04995"/>
<dbReference type="Pfam" id="PF14378">
    <property type="entry name" value="PAP2_3"/>
    <property type="match status" value="1"/>
</dbReference>
<dbReference type="InterPro" id="IPR036938">
    <property type="entry name" value="PAP2/HPO_sf"/>
</dbReference>
<feature type="domain" description="Inositolphosphotransferase Aur1/Ipt1" evidence="2">
    <location>
        <begin position="19"/>
        <end position="132"/>
    </location>
</feature>
<dbReference type="InterPro" id="IPR026841">
    <property type="entry name" value="Aur1/Ipt1"/>
</dbReference>
<dbReference type="SUPFAM" id="SSF48317">
    <property type="entry name" value="Acid phosphatase/Vanadium-dependent haloperoxidase"/>
    <property type="match status" value="1"/>
</dbReference>
<dbReference type="PATRIC" id="fig|1082933.3.peg.1720"/>
<gene>
    <name evidence="3" type="ORF">MEA186_09005</name>
</gene>
<organism evidence="3 4">
    <name type="scientific">Mesorhizobium amorphae CCNWGS0123</name>
    <dbReference type="NCBI Taxonomy" id="1082933"/>
    <lineage>
        <taxon>Bacteria</taxon>
        <taxon>Pseudomonadati</taxon>
        <taxon>Pseudomonadota</taxon>
        <taxon>Alphaproteobacteria</taxon>
        <taxon>Hyphomicrobiales</taxon>
        <taxon>Phyllobacteriaceae</taxon>
        <taxon>Mesorhizobium</taxon>
    </lineage>
</organism>
<dbReference type="Proteomes" id="UP000002949">
    <property type="component" value="Unassembled WGS sequence"/>
</dbReference>
<feature type="transmembrane region" description="Helical" evidence="1">
    <location>
        <begin position="97"/>
        <end position="115"/>
    </location>
</feature>
<dbReference type="Gene3D" id="1.20.144.10">
    <property type="entry name" value="Phosphatidic acid phosphatase type 2/haloperoxidase"/>
    <property type="match status" value="1"/>
</dbReference>
<feature type="transmembrane region" description="Helical" evidence="1">
    <location>
        <begin position="121"/>
        <end position="140"/>
    </location>
</feature>
<reference evidence="3 4" key="1">
    <citation type="journal article" date="2012" name="J. Bacteriol.">
        <title>Draft Genome Sequence of Plant Growth-Promoting Rhizobium Mesorhizobium amorphae, Isolated from Zinc-Lead Mine Tailings.</title>
        <authorList>
            <person name="Hao X."/>
            <person name="Lin Y."/>
            <person name="Johnstone L."/>
            <person name="Baltrus D.A."/>
            <person name="Miller S.J."/>
            <person name="Wei G."/>
            <person name="Rensing C."/>
        </authorList>
    </citation>
    <scope>NUCLEOTIDE SEQUENCE [LARGE SCALE GENOMIC DNA]</scope>
    <source>
        <strain evidence="3 4">CCNWGS0123</strain>
    </source>
</reference>
<keyword evidence="1" id="KW-0812">Transmembrane</keyword>
<evidence type="ECO:0000313" key="4">
    <source>
        <dbReference type="Proteomes" id="UP000002949"/>
    </source>
</evidence>
<dbReference type="AlphaFoldDB" id="G6Y785"/>
<feature type="transmembrane region" description="Helical" evidence="1">
    <location>
        <begin position="68"/>
        <end position="90"/>
    </location>
</feature>
<proteinExistence type="predicted"/>
<dbReference type="GO" id="GO:0016020">
    <property type="term" value="C:membrane"/>
    <property type="evidence" value="ECO:0007669"/>
    <property type="project" value="UniProtKB-SubCell"/>
</dbReference>
<accession>G6Y785</accession>
<evidence type="ECO:0000256" key="1">
    <source>
        <dbReference type="SAM" id="Phobius"/>
    </source>
</evidence>